<feature type="region of interest" description="Disordered" evidence="14">
    <location>
        <begin position="1"/>
        <end position="29"/>
    </location>
</feature>
<dbReference type="CDD" id="cd00051">
    <property type="entry name" value="EFh"/>
    <property type="match status" value="2"/>
</dbReference>
<evidence type="ECO:0000256" key="13">
    <source>
        <dbReference type="ARBA" id="ARBA00023315"/>
    </source>
</evidence>
<dbReference type="GO" id="GO:0016020">
    <property type="term" value="C:membrane"/>
    <property type="evidence" value="ECO:0007669"/>
    <property type="project" value="UniProtKB-SubCell"/>
</dbReference>
<evidence type="ECO:0000256" key="1">
    <source>
        <dbReference type="ARBA" id="ARBA00004370"/>
    </source>
</evidence>
<feature type="domain" description="EF-hand" evidence="16">
    <location>
        <begin position="413"/>
        <end position="448"/>
    </location>
</feature>
<evidence type="ECO:0000256" key="8">
    <source>
        <dbReference type="ARBA" id="ARBA00022989"/>
    </source>
</evidence>
<comment type="similarity">
    <text evidence="3">Belongs to the 1-acyl-sn-glycerol-3-phosphate acyltransferase family.</text>
</comment>
<dbReference type="PROSITE" id="PS00018">
    <property type="entry name" value="EF_HAND_1"/>
    <property type="match status" value="3"/>
</dbReference>
<keyword evidence="4" id="KW-0444">Lipid biosynthesis</keyword>
<name>A0A7S3UA05_9CHLO</name>
<feature type="domain" description="EF-hand" evidence="16">
    <location>
        <begin position="372"/>
        <end position="407"/>
    </location>
</feature>
<evidence type="ECO:0000256" key="11">
    <source>
        <dbReference type="ARBA" id="ARBA00023209"/>
    </source>
</evidence>
<organism evidence="17">
    <name type="scientific">Picocystis salinarum</name>
    <dbReference type="NCBI Taxonomy" id="88271"/>
    <lineage>
        <taxon>Eukaryota</taxon>
        <taxon>Viridiplantae</taxon>
        <taxon>Chlorophyta</taxon>
        <taxon>Picocystophyceae</taxon>
        <taxon>Picocystales</taxon>
        <taxon>Picocystaceae</taxon>
        <taxon>Picocystis</taxon>
    </lineage>
</organism>
<evidence type="ECO:0000256" key="12">
    <source>
        <dbReference type="ARBA" id="ARBA00023264"/>
    </source>
</evidence>
<dbReference type="SUPFAM" id="SSF69593">
    <property type="entry name" value="Glycerol-3-phosphate (1)-acyltransferase"/>
    <property type="match status" value="1"/>
</dbReference>
<protein>
    <recommendedName>
        <fullName evidence="16">EF-hand domain-containing protein</fullName>
    </recommendedName>
</protein>
<evidence type="ECO:0000256" key="5">
    <source>
        <dbReference type="ARBA" id="ARBA00022679"/>
    </source>
</evidence>
<reference evidence="17" key="1">
    <citation type="submission" date="2021-01" db="EMBL/GenBank/DDBJ databases">
        <authorList>
            <person name="Corre E."/>
            <person name="Pelletier E."/>
            <person name="Niang G."/>
            <person name="Scheremetjew M."/>
            <person name="Finn R."/>
            <person name="Kale V."/>
            <person name="Holt S."/>
            <person name="Cochrane G."/>
            <person name="Meng A."/>
            <person name="Brown T."/>
            <person name="Cohen L."/>
        </authorList>
    </citation>
    <scope>NUCLEOTIDE SEQUENCE</scope>
    <source>
        <strain evidence="17">CCMP1897</strain>
    </source>
</reference>
<dbReference type="SUPFAM" id="SSF47473">
    <property type="entry name" value="EF-hand"/>
    <property type="match status" value="1"/>
</dbReference>
<dbReference type="GO" id="GO:0008374">
    <property type="term" value="F:O-acyltransferase activity"/>
    <property type="evidence" value="ECO:0007669"/>
    <property type="project" value="InterPro"/>
</dbReference>
<keyword evidence="8 15" id="KW-1133">Transmembrane helix</keyword>
<sequence length="521" mass="58621">MLSTRASKGERKSSEEGSSDAGSNHGIRKVVNPFHNPSLGWLKKHWIRALLVGSTLGVVRLALGLASLLLVLLWIVLVVQWIPHENKKLARLALLPVRVGARVLLLCAGIWRIREHGKPAEWDEARVVVSNHTTLMDAIYFTYRLGPSFLAKIEVKRLPVVGACATLMETVFVDRQKSDSRQAAKAAIRRAVQPNRPPLVVFPEGTFTNGLSLMSWKVGAFEPGLQVQPVGIRYPHKRFNPTGVMCEGKDLVGCLCQIYTSMEVFFLPAYAPTPEEQMNPIKFANNVRAIVADCLEIPVTEHSYEDFKLATLASDSNIPQNFEVKEMKRLFGFNVKELESLIKHFHDMDADQTGTVSFREFCMAMEKNGMPSQQRLSRVMFEIFDQEGLGEVGFIEFVRGLMLLSNHEYSLSVGHDRQKLAWMLYDRDQDGLLSYSELESCMSLTRGIRDSHGDAQVHPEELLRRTSSLITVSAEDFSRFDGDKDGYLTYKEFCNLCDAFEGVARAPVYMAHAVAPQHFPR</sequence>
<evidence type="ECO:0000256" key="15">
    <source>
        <dbReference type="SAM" id="Phobius"/>
    </source>
</evidence>
<proteinExistence type="inferred from homology"/>
<evidence type="ECO:0000256" key="4">
    <source>
        <dbReference type="ARBA" id="ARBA00022516"/>
    </source>
</evidence>
<keyword evidence="5" id="KW-0808">Transferase</keyword>
<feature type="domain" description="EF-hand" evidence="16">
    <location>
        <begin position="336"/>
        <end position="371"/>
    </location>
</feature>
<dbReference type="InterPro" id="IPR002123">
    <property type="entry name" value="Plipid/glycerol_acylTrfase"/>
</dbReference>
<dbReference type="Pfam" id="PF13499">
    <property type="entry name" value="EF-hand_7"/>
    <property type="match status" value="1"/>
</dbReference>
<dbReference type="CDD" id="cd07991">
    <property type="entry name" value="LPLAT_LPCAT1-like"/>
    <property type="match status" value="1"/>
</dbReference>
<dbReference type="GO" id="GO:0008654">
    <property type="term" value="P:phospholipid biosynthetic process"/>
    <property type="evidence" value="ECO:0007669"/>
    <property type="project" value="UniProtKB-KW"/>
</dbReference>
<evidence type="ECO:0000256" key="6">
    <source>
        <dbReference type="ARBA" id="ARBA00022692"/>
    </source>
</evidence>
<dbReference type="InterPro" id="IPR002048">
    <property type="entry name" value="EF_hand_dom"/>
</dbReference>
<keyword evidence="7" id="KW-0106">Calcium</keyword>
<comment type="subcellular location">
    <subcellularLocation>
        <location evidence="1">Membrane</location>
    </subcellularLocation>
</comment>
<dbReference type="GO" id="GO:0005509">
    <property type="term" value="F:calcium ion binding"/>
    <property type="evidence" value="ECO:0007669"/>
    <property type="project" value="InterPro"/>
</dbReference>
<evidence type="ECO:0000313" key="17">
    <source>
        <dbReference type="EMBL" id="CAE0606635.1"/>
    </source>
</evidence>
<dbReference type="UniPathway" id="UPA00085"/>
<dbReference type="PANTHER" id="PTHR23063:SF52">
    <property type="entry name" value="LYSOPHOSPHATIDYLCHOLINE ACYLTRANSFERASE"/>
    <property type="match status" value="1"/>
</dbReference>
<keyword evidence="11" id="KW-0594">Phospholipid biosynthesis</keyword>
<keyword evidence="10 15" id="KW-0472">Membrane</keyword>
<evidence type="ECO:0000256" key="10">
    <source>
        <dbReference type="ARBA" id="ARBA00023136"/>
    </source>
</evidence>
<evidence type="ECO:0000256" key="9">
    <source>
        <dbReference type="ARBA" id="ARBA00023098"/>
    </source>
</evidence>
<dbReference type="Gene3D" id="1.10.238.10">
    <property type="entry name" value="EF-hand"/>
    <property type="match status" value="1"/>
</dbReference>
<dbReference type="PROSITE" id="PS50222">
    <property type="entry name" value="EF_HAND_2"/>
    <property type="match status" value="4"/>
</dbReference>
<feature type="transmembrane region" description="Helical" evidence="15">
    <location>
        <begin position="49"/>
        <end position="77"/>
    </location>
</feature>
<dbReference type="SMART" id="SM00054">
    <property type="entry name" value="EFh"/>
    <property type="match status" value="4"/>
</dbReference>
<accession>A0A7S3UA05</accession>
<evidence type="ECO:0000259" key="16">
    <source>
        <dbReference type="PROSITE" id="PS50222"/>
    </source>
</evidence>
<keyword evidence="12" id="KW-1208">Phospholipid metabolism</keyword>
<feature type="domain" description="EF-hand" evidence="16">
    <location>
        <begin position="468"/>
        <end position="503"/>
    </location>
</feature>
<gene>
    <name evidence="17" type="ORF">PSAL00342_LOCUS451</name>
</gene>
<keyword evidence="13" id="KW-0012">Acyltransferase</keyword>
<dbReference type="AlphaFoldDB" id="A0A7S3UA05"/>
<comment type="pathway">
    <text evidence="2">Lipid metabolism; phospholipid metabolism.</text>
</comment>
<evidence type="ECO:0000256" key="14">
    <source>
        <dbReference type="SAM" id="MobiDB-lite"/>
    </source>
</evidence>
<dbReference type="InterPro" id="IPR011992">
    <property type="entry name" value="EF-hand-dom_pair"/>
</dbReference>
<dbReference type="InterPro" id="IPR018247">
    <property type="entry name" value="EF_Hand_1_Ca_BS"/>
</dbReference>
<evidence type="ECO:0000256" key="2">
    <source>
        <dbReference type="ARBA" id="ARBA00005074"/>
    </source>
</evidence>
<keyword evidence="9" id="KW-0443">Lipid metabolism</keyword>
<keyword evidence="6 15" id="KW-0812">Transmembrane</keyword>
<dbReference type="InterPro" id="IPR045252">
    <property type="entry name" value="LPCAT1-like"/>
</dbReference>
<dbReference type="Pfam" id="PF01553">
    <property type="entry name" value="Acyltransferase"/>
    <property type="match status" value="1"/>
</dbReference>
<dbReference type="EMBL" id="HBIS01000538">
    <property type="protein sequence ID" value="CAE0606635.1"/>
    <property type="molecule type" value="Transcribed_RNA"/>
</dbReference>
<dbReference type="PANTHER" id="PTHR23063">
    <property type="entry name" value="PHOSPHOLIPID ACYLTRANSFERASE"/>
    <property type="match status" value="1"/>
</dbReference>
<evidence type="ECO:0000256" key="3">
    <source>
        <dbReference type="ARBA" id="ARBA00008655"/>
    </source>
</evidence>
<dbReference type="SMART" id="SM00563">
    <property type="entry name" value="PlsC"/>
    <property type="match status" value="1"/>
</dbReference>
<evidence type="ECO:0000256" key="7">
    <source>
        <dbReference type="ARBA" id="ARBA00022837"/>
    </source>
</evidence>